<dbReference type="GO" id="GO:0005634">
    <property type="term" value="C:nucleus"/>
    <property type="evidence" value="ECO:0007669"/>
    <property type="project" value="UniProtKB-SubCell"/>
</dbReference>
<dbReference type="GO" id="GO:0003677">
    <property type="term" value="F:DNA binding"/>
    <property type="evidence" value="ECO:0007669"/>
    <property type="project" value="UniProtKB-KW"/>
</dbReference>
<comment type="subcellular location">
    <subcellularLocation>
        <location evidence="1">Nucleus</location>
    </subcellularLocation>
</comment>
<gene>
    <name evidence="9" type="primary">LOC107429680</name>
</gene>
<keyword evidence="4" id="KW-0804">Transcription</keyword>
<evidence type="ECO:0000256" key="4">
    <source>
        <dbReference type="ARBA" id="ARBA00023163"/>
    </source>
</evidence>
<evidence type="ECO:0000256" key="6">
    <source>
        <dbReference type="SAM" id="MobiDB-lite"/>
    </source>
</evidence>
<feature type="region of interest" description="Disordered" evidence="6">
    <location>
        <begin position="1"/>
        <end position="78"/>
    </location>
</feature>
<sequence length="255" mass="29330">MAKEEDVGSALALKGNTTSTTSTKTADQHKQLDGQPVSVSKPRESSRRRKRYSRNPRNKPLLFQSRPPRVPILPPPPPPPRVFNQLSMRFLFEKRLQKSDVSPAGRIVIHKKDAEMYLPALEAKDGFWMHLDDMDFMQVWSIKFRYWPNNTSRMYVFENTRDFIAGHGLAYGDFIMVFKDEETGSYLIRAKRSVVPDNNTVVCTPAVEELFCTRTQLYYGGTSYKHDTSHMYHPPAFTLHDTSPSFESINFTLFG</sequence>
<feature type="compositionally biased region" description="Pro residues" evidence="6">
    <location>
        <begin position="68"/>
        <end position="78"/>
    </location>
</feature>
<keyword evidence="8" id="KW-1185">Reference proteome</keyword>
<evidence type="ECO:0000313" key="8">
    <source>
        <dbReference type="Proteomes" id="UP001652623"/>
    </source>
</evidence>
<evidence type="ECO:0000313" key="9">
    <source>
        <dbReference type="RefSeq" id="XP_015895895.3"/>
    </source>
</evidence>
<dbReference type="PANTHER" id="PTHR31140">
    <property type="entry name" value="B3 DOMAIN-CONTAINING TRANSCRIPTION FACTOR ABI3"/>
    <property type="match status" value="1"/>
</dbReference>
<dbReference type="CDD" id="cd10017">
    <property type="entry name" value="B3_DNA"/>
    <property type="match status" value="1"/>
</dbReference>
<dbReference type="InParanoid" id="A0A6P4AJ80"/>
<keyword evidence="3" id="KW-0238">DNA-binding</keyword>
<dbReference type="RefSeq" id="XP_015895895.3">
    <property type="nucleotide sequence ID" value="XM_016040409.4"/>
</dbReference>
<dbReference type="Pfam" id="PF02362">
    <property type="entry name" value="B3"/>
    <property type="match status" value="1"/>
</dbReference>
<dbReference type="SUPFAM" id="SSF101936">
    <property type="entry name" value="DNA-binding pseudobarrel domain"/>
    <property type="match status" value="1"/>
</dbReference>
<evidence type="ECO:0000256" key="1">
    <source>
        <dbReference type="ARBA" id="ARBA00004123"/>
    </source>
</evidence>
<evidence type="ECO:0000256" key="5">
    <source>
        <dbReference type="ARBA" id="ARBA00023242"/>
    </source>
</evidence>
<evidence type="ECO:0000256" key="2">
    <source>
        <dbReference type="ARBA" id="ARBA00023015"/>
    </source>
</evidence>
<dbReference type="PANTHER" id="PTHR31140:SF73">
    <property type="entry name" value="B3 DOMAIN-CONTAINING TRANSCRIPTION FACTOR FUS3"/>
    <property type="match status" value="1"/>
</dbReference>
<proteinExistence type="predicted"/>
<dbReference type="PROSITE" id="PS50863">
    <property type="entry name" value="B3"/>
    <property type="match status" value="1"/>
</dbReference>
<keyword evidence="2" id="KW-0805">Transcription regulation</keyword>
<dbReference type="SMART" id="SM01019">
    <property type="entry name" value="B3"/>
    <property type="match status" value="1"/>
</dbReference>
<evidence type="ECO:0000259" key="7">
    <source>
        <dbReference type="PROSITE" id="PS50863"/>
    </source>
</evidence>
<name>A0A6P4AJ80_ZIZJJ</name>
<keyword evidence="5" id="KW-0539">Nucleus</keyword>
<reference evidence="9" key="1">
    <citation type="submission" date="2025-08" db="UniProtKB">
        <authorList>
            <consortium name="RefSeq"/>
        </authorList>
    </citation>
    <scope>IDENTIFICATION</scope>
    <source>
        <tissue evidence="9">Seedling</tissue>
    </source>
</reference>
<dbReference type="AlphaFoldDB" id="A0A6P4AJ80"/>
<dbReference type="InterPro" id="IPR015300">
    <property type="entry name" value="DNA-bd_pseudobarrel_sf"/>
</dbReference>
<dbReference type="InterPro" id="IPR003340">
    <property type="entry name" value="B3_DNA-bd"/>
</dbReference>
<dbReference type="GO" id="GO:0003700">
    <property type="term" value="F:DNA-binding transcription factor activity"/>
    <property type="evidence" value="ECO:0007669"/>
    <property type="project" value="InterPro"/>
</dbReference>
<protein>
    <submittedName>
        <fullName evidence="9">B3 domain-containing transcription factor FUS3</fullName>
    </submittedName>
</protein>
<dbReference type="Gene3D" id="2.40.330.10">
    <property type="entry name" value="DNA-binding pseudobarrel domain"/>
    <property type="match status" value="1"/>
</dbReference>
<accession>A0A6P4AJ80</accession>
<feature type="compositionally biased region" description="Basic residues" evidence="6">
    <location>
        <begin position="46"/>
        <end position="57"/>
    </location>
</feature>
<organism evidence="8 9">
    <name type="scientific">Ziziphus jujuba</name>
    <name type="common">Chinese jujube</name>
    <name type="synonym">Ziziphus sativa</name>
    <dbReference type="NCBI Taxonomy" id="326968"/>
    <lineage>
        <taxon>Eukaryota</taxon>
        <taxon>Viridiplantae</taxon>
        <taxon>Streptophyta</taxon>
        <taxon>Embryophyta</taxon>
        <taxon>Tracheophyta</taxon>
        <taxon>Spermatophyta</taxon>
        <taxon>Magnoliopsida</taxon>
        <taxon>eudicotyledons</taxon>
        <taxon>Gunneridae</taxon>
        <taxon>Pentapetalae</taxon>
        <taxon>rosids</taxon>
        <taxon>fabids</taxon>
        <taxon>Rosales</taxon>
        <taxon>Rhamnaceae</taxon>
        <taxon>Paliureae</taxon>
        <taxon>Ziziphus</taxon>
    </lineage>
</organism>
<dbReference type="InterPro" id="IPR044800">
    <property type="entry name" value="LEC2-like"/>
</dbReference>
<feature type="domain" description="TF-B3" evidence="7">
    <location>
        <begin position="92"/>
        <end position="194"/>
    </location>
</feature>
<dbReference type="GeneID" id="107429680"/>
<evidence type="ECO:0000256" key="3">
    <source>
        <dbReference type="ARBA" id="ARBA00023125"/>
    </source>
</evidence>
<dbReference type="Proteomes" id="UP001652623">
    <property type="component" value="Chromosome 12"/>
</dbReference>
<dbReference type="KEGG" id="zju:107429680"/>